<feature type="compositionally biased region" description="Polar residues" evidence="1">
    <location>
        <begin position="373"/>
        <end position="383"/>
    </location>
</feature>
<dbReference type="SUPFAM" id="SSF53098">
    <property type="entry name" value="Ribonuclease H-like"/>
    <property type="match status" value="1"/>
</dbReference>
<feature type="compositionally biased region" description="Low complexity" evidence="1">
    <location>
        <begin position="1"/>
        <end position="12"/>
    </location>
</feature>
<organism evidence="3 4">
    <name type="scientific">Bemisia tabaci</name>
    <name type="common">Sweetpotato whitefly</name>
    <name type="synonym">Aleurodes tabaci</name>
    <dbReference type="NCBI Taxonomy" id="7038"/>
    <lineage>
        <taxon>Eukaryota</taxon>
        <taxon>Metazoa</taxon>
        <taxon>Ecdysozoa</taxon>
        <taxon>Arthropoda</taxon>
        <taxon>Hexapoda</taxon>
        <taxon>Insecta</taxon>
        <taxon>Pterygota</taxon>
        <taxon>Neoptera</taxon>
        <taxon>Paraneoptera</taxon>
        <taxon>Hemiptera</taxon>
        <taxon>Sternorrhyncha</taxon>
        <taxon>Aleyrodoidea</taxon>
        <taxon>Aleyrodidae</taxon>
        <taxon>Aleyrodinae</taxon>
        <taxon>Bemisia</taxon>
    </lineage>
</organism>
<dbReference type="SMART" id="SM00474">
    <property type="entry name" value="35EXOc"/>
    <property type="match status" value="1"/>
</dbReference>
<dbReference type="InterPro" id="IPR002562">
    <property type="entry name" value="3'-5'_exonuclease_dom"/>
</dbReference>
<dbReference type="InterPro" id="IPR036397">
    <property type="entry name" value="RNaseH_sf"/>
</dbReference>
<feature type="region of interest" description="Disordered" evidence="1">
    <location>
        <begin position="1"/>
        <end position="20"/>
    </location>
</feature>
<feature type="domain" description="3'-5' exonuclease" evidence="2">
    <location>
        <begin position="423"/>
        <end position="617"/>
    </location>
</feature>
<dbReference type="Proteomes" id="UP001152759">
    <property type="component" value="Chromosome 10"/>
</dbReference>
<dbReference type="GO" id="GO:0003676">
    <property type="term" value="F:nucleic acid binding"/>
    <property type="evidence" value="ECO:0007669"/>
    <property type="project" value="InterPro"/>
</dbReference>
<dbReference type="Pfam" id="PF01927">
    <property type="entry name" value="Mut7-C"/>
    <property type="match status" value="2"/>
</dbReference>
<gene>
    <name evidence="3" type="ORF">BEMITA_LOCUS3151</name>
</gene>
<dbReference type="PANTHER" id="PTHR47765">
    <property type="entry name" value="3'-5' EXONUCLEASE DOMAIN-CONTAINING PROTEIN"/>
    <property type="match status" value="1"/>
</dbReference>
<dbReference type="EMBL" id="OU963871">
    <property type="protein sequence ID" value="CAH0383731.1"/>
    <property type="molecule type" value="Genomic_DNA"/>
</dbReference>
<dbReference type="GO" id="GO:0008408">
    <property type="term" value="F:3'-5' exonuclease activity"/>
    <property type="evidence" value="ECO:0007669"/>
    <property type="project" value="InterPro"/>
</dbReference>
<dbReference type="InterPro" id="IPR012337">
    <property type="entry name" value="RNaseH-like_sf"/>
</dbReference>
<protein>
    <recommendedName>
        <fullName evidence="2">3'-5' exonuclease domain-containing protein</fullName>
    </recommendedName>
</protein>
<keyword evidence="4" id="KW-1185">Reference proteome</keyword>
<evidence type="ECO:0000256" key="1">
    <source>
        <dbReference type="SAM" id="MobiDB-lite"/>
    </source>
</evidence>
<accession>A0A9P0F0Y4</accession>
<dbReference type="KEGG" id="btab:109040573"/>
<evidence type="ECO:0000259" key="2">
    <source>
        <dbReference type="SMART" id="SM00474"/>
    </source>
</evidence>
<reference evidence="3" key="1">
    <citation type="submission" date="2021-12" db="EMBL/GenBank/DDBJ databases">
        <authorList>
            <person name="King R."/>
        </authorList>
    </citation>
    <scope>NUCLEOTIDE SEQUENCE</scope>
</reference>
<dbReference type="PANTHER" id="PTHR47765:SF2">
    <property type="entry name" value="EXONUCLEASE MUT-7 HOMOLOG"/>
    <property type="match status" value="1"/>
</dbReference>
<dbReference type="Gene3D" id="3.30.420.10">
    <property type="entry name" value="Ribonuclease H-like superfamily/Ribonuclease H"/>
    <property type="match status" value="1"/>
</dbReference>
<feature type="compositionally biased region" description="Low complexity" evidence="1">
    <location>
        <begin position="385"/>
        <end position="399"/>
    </location>
</feature>
<evidence type="ECO:0000313" key="4">
    <source>
        <dbReference type="Proteomes" id="UP001152759"/>
    </source>
</evidence>
<evidence type="ECO:0000313" key="3">
    <source>
        <dbReference type="EMBL" id="CAH0383731.1"/>
    </source>
</evidence>
<dbReference type="Pfam" id="PF01612">
    <property type="entry name" value="DNA_pol_A_exo1"/>
    <property type="match status" value="1"/>
</dbReference>
<dbReference type="GO" id="GO:0006139">
    <property type="term" value="P:nucleobase-containing compound metabolic process"/>
    <property type="evidence" value="ECO:0007669"/>
    <property type="project" value="InterPro"/>
</dbReference>
<dbReference type="AlphaFoldDB" id="A0A9P0F0Y4"/>
<sequence length="898" mass="102873">MSYPSRGSSHGNSSHRGRGRGLMFQRVQTTPHYDLPNPNAVRTPASPLLAEYDNPQHLAWVSMLEEAWNLWKKDVKFQERLYSYYESVPNPYMGALYVMLKAKDFRLGKIDSLAYTAIEDFGKWIQPRRQHYSACLTPDLMQFAFAEVCKQRNTSLIKMVCDIYECSTIKEKFSQDIEVMLKKKDYKEACLCATFLGLNSRFSVEDFLIPLLFQDKINIAETFLKDDPVHQKEVIAYLDRVIGAYSVRTEVDSIISRLDIPHCKMEKLYYKPLSKLITRFVKQFKMSMEEICPNLARKKKRGVLFFLINKRYIETPDQNQNLSTDSWREMVLEGVHGDAEMQLELVRELDIHQDYDEAVYWAQKFNMPVGQLPPNTQDVYKQKQSCDSSSSDADSNQQSTNQANKEVQGNADYHKLKIPVENIIMVSDAASFARVLETGFNDVTLVGLDSEWKPLFCSGPSTIALLQIATSTHVYIFDTFSLQPVNDFKDLWNQLGAKLFANQNIIKLGFGLSTDLKAIKGLLPLGDVKLFGLGYLDLSTLWQRLAKEFSIQFPFKDDDAGSGLSKLVALTLGKSLCKGDQFSNWENRPLRQAQIEYAALDAYCLIEVYKVLEKVCDEQNIPFATLCQEIMSNYVSKKMPKKKGALSKPKVLSMAPSPIKAPVSVHDLKFVVDTMICGLGYQLRKCGIDAVMLQKGDAHHKALEIATKEKRMVLTRGQVYEKLYGCLKPGHCYRVDADNIEDQLQEVLDYYKIDVKEEDIFSRCQLCNENEFSIFSSADVRRILIWTPQPVKQLHTYDDYPEDDFDSHLEYVGYSDEECSDDDFVPGPSHYTPTSFAPSEEGFNNDMKAEAQKIPPEILNKIDKFYCCKLCYKFYWDGSHLERTLNHFSRLKLSSDIS</sequence>
<dbReference type="InterPro" id="IPR052408">
    <property type="entry name" value="Exonuclease_MUT-7-like"/>
</dbReference>
<name>A0A9P0F0Y4_BEMTA</name>
<feature type="region of interest" description="Disordered" evidence="1">
    <location>
        <begin position="373"/>
        <end position="408"/>
    </location>
</feature>
<dbReference type="InterPro" id="IPR002782">
    <property type="entry name" value="Mut7-C_RNAse_dom"/>
</dbReference>
<proteinExistence type="predicted"/>